<dbReference type="Pfam" id="PF13456">
    <property type="entry name" value="RVT_3"/>
    <property type="match status" value="1"/>
</dbReference>
<sequence>MVSMDAVLDAIPLKVDDQMNVSLCKEYSNEEIKTALFQMGPTKAPGSDGFPAMFYQVHWDLVENDVCNAVRSFLGGADIPEGFCDSVIVVIPKARNDVMNNEVSMHPSRVASKVLAYVDMIATHLFKDSGTSRSAQAVSRPRWKPPPPGIICVNVDAPFLLLSAAWAWGGAVFRDHEGRFVLCARERLEIFPRPELAEALAARRALMVAKEHGVARVALVSDFLYL</sequence>
<dbReference type="GO" id="GO:0003676">
    <property type="term" value="F:nucleic acid binding"/>
    <property type="evidence" value="ECO:0007669"/>
    <property type="project" value="InterPro"/>
</dbReference>
<organism evidence="2 3">
    <name type="scientific">Lolium multiflorum</name>
    <name type="common">Italian ryegrass</name>
    <name type="synonym">Lolium perenne subsp. multiflorum</name>
    <dbReference type="NCBI Taxonomy" id="4521"/>
    <lineage>
        <taxon>Eukaryota</taxon>
        <taxon>Viridiplantae</taxon>
        <taxon>Streptophyta</taxon>
        <taxon>Embryophyta</taxon>
        <taxon>Tracheophyta</taxon>
        <taxon>Spermatophyta</taxon>
        <taxon>Magnoliopsida</taxon>
        <taxon>Liliopsida</taxon>
        <taxon>Poales</taxon>
        <taxon>Poaceae</taxon>
        <taxon>BOP clade</taxon>
        <taxon>Pooideae</taxon>
        <taxon>Poodae</taxon>
        <taxon>Poeae</taxon>
        <taxon>Poeae Chloroplast Group 2 (Poeae type)</taxon>
        <taxon>Loliodinae</taxon>
        <taxon>Loliinae</taxon>
        <taxon>Lolium</taxon>
    </lineage>
</organism>
<accession>A0AAD8T264</accession>
<dbReference type="EMBL" id="JAUUTY010000003">
    <property type="protein sequence ID" value="KAK1668297.1"/>
    <property type="molecule type" value="Genomic_DNA"/>
</dbReference>
<name>A0AAD8T264_LOLMU</name>
<gene>
    <name evidence="2" type="ORF">QYE76_056456</name>
</gene>
<dbReference type="PANTHER" id="PTHR47074:SF11">
    <property type="entry name" value="REVERSE TRANSCRIPTASE-LIKE PROTEIN"/>
    <property type="match status" value="1"/>
</dbReference>
<dbReference type="AlphaFoldDB" id="A0AAD8T264"/>
<dbReference type="GO" id="GO:0004523">
    <property type="term" value="F:RNA-DNA hybrid ribonuclease activity"/>
    <property type="evidence" value="ECO:0007669"/>
    <property type="project" value="InterPro"/>
</dbReference>
<evidence type="ECO:0000313" key="3">
    <source>
        <dbReference type="Proteomes" id="UP001231189"/>
    </source>
</evidence>
<comment type="caution">
    <text evidence="2">The sequence shown here is derived from an EMBL/GenBank/DDBJ whole genome shotgun (WGS) entry which is preliminary data.</text>
</comment>
<evidence type="ECO:0000313" key="2">
    <source>
        <dbReference type="EMBL" id="KAK1668297.1"/>
    </source>
</evidence>
<feature type="domain" description="RNase H type-1" evidence="1">
    <location>
        <begin position="169"/>
        <end position="222"/>
    </location>
</feature>
<dbReference type="PANTHER" id="PTHR47074">
    <property type="entry name" value="BNAC02G40300D PROTEIN"/>
    <property type="match status" value="1"/>
</dbReference>
<keyword evidence="3" id="KW-1185">Reference proteome</keyword>
<evidence type="ECO:0000259" key="1">
    <source>
        <dbReference type="Pfam" id="PF13456"/>
    </source>
</evidence>
<dbReference type="InterPro" id="IPR002156">
    <property type="entry name" value="RNaseH_domain"/>
</dbReference>
<dbReference type="Proteomes" id="UP001231189">
    <property type="component" value="Unassembled WGS sequence"/>
</dbReference>
<protein>
    <recommendedName>
        <fullName evidence="1">RNase H type-1 domain-containing protein</fullName>
    </recommendedName>
</protein>
<proteinExistence type="predicted"/>
<dbReference type="InterPro" id="IPR052929">
    <property type="entry name" value="RNase_H-like_EbsB-rel"/>
</dbReference>
<reference evidence="2" key="1">
    <citation type="submission" date="2023-07" db="EMBL/GenBank/DDBJ databases">
        <title>A chromosome-level genome assembly of Lolium multiflorum.</title>
        <authorList>
            <person name="Chen Y."/>
            <person name="Copetti D."/>
            <person name="Kolliker R."/>
            <person name="Studer B."/>
        </authorList>
    </citation>
    <scope>NUCLEOTIDE SEQUENCE</scope>
    <source>
        <strain evidence="2">02402/16</strain>
        <tissue evidence="2">Leaf</tissue>
    </source>
</reference>